<reference evidence="1 2" key="1">
    <citation type="submission" date="2011-06" db="EMBL/GenBank/DDBJ databases">
        <title>Genomic sequence of Methylobacter tundripaludum SV96.</title>
        <authorList>
            <consortium name="US DOE Joint Genome Institute"/>
            <person name="Lucas S."/>
            <person name="Han J."/>
            <person name="Lapidus A."/>
            <person name="Cheng J.-F."/>
            <person name="Goodwin L."/>
            <person name="Pitluck S."/>
            <person name="Held B."/>
            <person name="Detter J.C."/>
            <person name="Han C."/>
            <person name="Tapia R."/>
            <person name="Land M."/>
            <person name="Hauser L."/>
            <person name="Kyrpides N."/>
            <person name="Ivanova N."/>
            <person name="Ovchinnikova G."/>
            <person name="Pagani I."/>
            <person name="Klotz M.G."/>
            <person name="Dispirito A.A."/>
            <person name="Murrell J.C."/>
            <person name="Dunfield P."/>
            <person name="Kalyuzhnaya M.G."/>
            <person name="Svenning M."/>
            <person name="Trotsenko Y.A."/>
            <person name="Stein L.Y."/>
            <person name="Woyke T."/>
        </authorList>
    </citation>
    <scope>NUCLEOTIDE SEQUENCE [LARGE SCALE GENOMIC DNA]</scope>
    <source>
        <strain evidence="2">ATCC BAA-1195 / DSM 17260 / SV96</strain>
    </source>
</reference>
<evidence type="ECO:0000313" key="1">
    <source>
        <dbReference type="EMBL" id="EGW20796.1"/>
    </source>
</evidence>
<proteinExistence type="predicted"/>
<dbReference type="RefSeq" id="WP_006893185.1">
    <property type="nucleotide sequence ID" value="NZ_JH109153.1"/>
</dbReference>
<dbReference type="STRING" id="697282.Mettu_3946"/>
<name>G3J0S4_METTV</name>
<protein>
    <submittedName>
        <fullName evidence="1">Uncharacterized protein</fullName>
    </submittedName>
</protein>
<dbReference type="HOGENOM" id="CLU_130979_0_0_6"/>
<gene>
    <name evidence="1" type="ORF">Mettu_3946</name>
</gene>
<dbReference type="EMBL" id="JH109153">
    <property type="protein sequence ID" value="EGW20796.1"/>
    <property type="molecule type" value="Genomic_DNA"/>
</dbReference>
<sequence>MSFNINYRIIPECYIDTNLVETITPPERFGSTRGYNHQRSCNKVIGVMKDKLNDDFSVGILDYDKRPLSHTYKFVLLTEKHCLKLYKHSEKNHYLIFHPPIEQWILDEAKRVGISLDDPAYDLPITLKELMDETKHEYSKNDQRFKRLFRALIKQDAIGINLLANWTRYLKEHPYNADKHELINL</sequence>
<dbReference type="eggNOG" id="ENOG502ZHW1">
    <property type="taxonomic scope" value="Bacteria"/>
</dbReference>
<dbReference type="Proteomes" id="UP000004664">
    <property type="component" value="Unassembled WGS sequence"/>
</dbReference>
<keyword evidence="2" id="KW-1185">Reference proteome</keyword>
<dbReference type="AlphaFoldDB" id="G3J0S4"/>
<dbReference type="OrthoDB" id="954439at2"/>
<organism evidence="1 2">
    <name type="scientific">Methylobacter tundripaludum (strain ATCC BAA-1195 / DSM 17260 / SV96)</name>
    <dbReference type="NCBI Taxonomy" id="697282"/>
    <lineage>
        <taxon>Bacteria</taxon>
        <taxon>Pseudomonadati</taxon>
        <taxon>Pseudomonadota</taxon>
        <taxon>Gammaproteobacteria</taxon>
        <taxon>Methylococcales</taxon>
        <taxon>Methylococcaceae</taxon>
        <taxon>Methylobacter</taxon>
    </lineage>
</organism>
<accession>G3J0S4</accession>
<evidence type="ECO:0000313" key="2">
    <source>
        <dbReference type="Proteomes" id="UP000004664"/>
    </source>
</evidence>